<gene>
    <name evidence="2" type="ORF">SAMN06269117_11315</name>
</gene>
<dbReference type="Proteomes" id="UP000317315">
    <property type="component" value="Unassembled WGS sequence"/>
</dbReference>
<feature type="compositionally biased region" description="Basic and acidic residues" evidence="1">
    <location>
        <begin position="1"/>
        <end position="17"/>
    </location>
</feature>
<organism evidence="2 3">
    <name type="scientific">Balnearium lithotrophicum</name>
    <dbReference type="NCBI Taxonomy" id="223788"/>
    <lineage>
        <taxon>Bacteria</taxon>
        <taxon>Pseudomonadati</taxon>
        <taxon>Aquificota</taxon>
        <taxon>Aquificia</taxon>
        <taxon>Desulfurobacteriales</taxon>
        <taxon>Desulfurobacteriaceae</taxon>
        <taxon>Balnearium</taxon>
    </lineage>
</organism>
<feature type="region of interest" description="Disordered" evidence="1">
    <location>
        <begin position="1"/>
        <end position="30"/>
    </location>
</feature>
<reference evidence="2 3" key="1">
    <citation type="submission" date="2017-05" db="EMBL/GenBank/DDBJ databases">
        <authorList>
            <person name="Varghese N."/>
            <person name="Submissions S."/>
        </authorList>
    </citation>
    <scope>NUCLEOTIDE SEQUENCE [LARGE SCALE GENOMIC DNA]</scope>
    <source>
        <strain evidence="2 3">DSM 16304</strain>
    </source>
</reference>
<dbReference type="EMBL" id="FXTM01000013">
    <property type="protein sequence ID" value="SMO59390.1"/>
    <property type="molecule type" value="Genomic_DNA"/>
</dbReference>
<accession>A0A521CL28</accession>
<evidence type="ECO:0000256" key="1">
    <source>
        <dbReference type="SAM" id="MobiDB-lite"/>
    </source>
</evidence>
<dbReference type="RefSeq" id="WP_142935578.1">
    <property type="nucleotide sequence ID" value="NZ_FXTM01000013.1"/>
</dbReference>
<keyword evidence="3" id="KW-1185">Reference proteome</keyword>
<evidence type="ECO:0000313" key="2">
    <source>
        <dbReference type="EMBL" id="SMO59390.1"/>
    </source>
</evidence>
<dbReference type="AlphaFoldDB" id="A0A521CL28"/>
<proteinExistence type="predicted"/>
<evidence type="ECO:0000313" key="3">
    <source>
        <dbReference type="Proteomes" id="UP000317315"/>
    </source>
</evidence>
<protein>
    <submittedName>
        <fullName evidence="2">Uncharacterized protein</fullName>
    </submittedName>
</protein>
<name>A0A521CL28_9BACT</name>
<sequence>MEKTENKEMEKNKENQKIQDVGVSNKEQPQRKTFLIKNSSGQDLTICGVRLNPFEKLKVELSEIPANLKRLEERGLIEISEVK</sequence>